<keyword evidence="12" id="KW-1185">Reference proteome</keyword>
<feature type="region of interest" description="Disordered" evidence="10">
    <location>
        <begin position="498"/>
        <end position="530"/>
    </location>
</feature>
<dbReference type="OrthoDB" id="1844152at2759"/>
<dbReference type="PROSITE" id="PS00086">
    <property type="entry name" value="CYTOCHROME_P450"/>
    <property type="match status" value="1"/>
</dbReference>
<dbReference type="OMA" id="HTFLNCV"/>
<dbReference type="InterPro" id="IPR001128">
    <property type="entry name" value="Cyt_P450"/>
</dbReference>
<keyword evidence="3 8" id="KW-0349">Heme</keyword>
<dbReference type="GO" id="GO:0004497">
    <property type="term" value="F:monooxygenase activity"/>
    <property type="evidence" value="ECO:0007669"/>
    <property type="project" value="UniProtKB-KW"/>
</dbReference>
<evidence type="ECO:0000256" key="4">
    <source>
        <dbReference type="ARBA" id="ARBA00022723"/>
    </source>
</evidence>
<keyword evidence="5 9" id="KW-0560">Oxidoreductase</keyword>
<evidence type="ECO:0000256" key="7">
    <source>
        <dbReference type="ARBA" id="ARBA00023033"/>
    </source>
</evidence>
<comment type="cofactor">
    <cofactor evidence="1 8">
        <name>heme</name>
        <dbReference type="ChEBI" id="CHEBI:30413"/>
    </cofactor>
</comment>
<evidence type="ECO:0000313" key="11">
    <source>
        <dbReference type="EMBL" id="GAP90638.2"/>
    </source>
</evidence>
<dbReference type="GO" id="GO:0020037">
    <property type="term" value="F:heme binding"/>
    <property type="evidence" value="ECO:0007669"/>
    <property type="project" value="InterPro"/>
</dbReference>
<evidence type="ECO:0000256" key="1">
    <source>
        <dbReference type="ARBA" id="ARBA00001971"/>
    </source>
</evidence>
<dbReference type="AlphaFoldDB" id="A0A1W2TQB6"/>
<dbReference type="Pfam" id="PF00067">
    <property type="entry name" value="p450"/>
    <property type="match status" value="1"/>
</dbReference>
<evidence type="ECO:0000256" key="3">
    <source>
        <dbReference type="ARBA" id="ARBA00022617"/>
    </source>
</evidence>
<evidence type="ECO:0000256" key="8">
    <source>
        <dbReference type="PIRSR" id="PIRSR602403-1"/>
    </source>
</evidence>
<dbReference type="Proteomes" id="UP000054516">
    <property type="component" value="Unassembled WGS sequence"/>
</dbReference>
<dbReference type="PANTHER" id="PTHR46206">
    <property type="entry name" value="CYTOCHROME P450"/>
    <property type="match status" value="1"/>
</dbReference>
<protein>
    <submittedName>
        <fullName evidence="11">Putative cytochrome P450</fullName>
    </submittedName>
</protein>
<keyword evidence="7 9" id="KW-0503">Monooxygenase</keyword>
<dbReference type="Gene3D" id="1.10.630.10">
    <property type="entry name" value="Cytochrome P450"/>
    <property type="match status" value="1"/>
</dbReference>
<dbReference type="InterPro" id="IPR002403">
    <property type="entry name" value="Cyt_P450_E_grp-IV"/>
</dbReference>
<evidence type="ECO:0000256" key="2">
    <source>
        <dbReference type="ARBA" id="ARBA00010617"/>
    </source>
</evidence>
<organism evidence="11">
    <name type="scientific">Rosellinia necatrix</name>
    <name type="common">White root-rot fungus</name>
    <dbReference type="NCBI Taxonomy" id="77044"/>
    <lineage>
        <taxon>Eukaryota</taxon>
        <taxon>Fungi</taxon>
        <taxon>Dikarya</taxon>
        <taxon>Ascomycota</taxon>
        <taxon>Pezizomycotina</taxon>
        <taxon>Sordariomycetes</taxon>
        <taxon>Xylariomycetidae</taxon>
        <taxon>Xylariales</taxon>
        <taxon>Xylariaceae</taxon>
        <taxon>Rosellinia</taxon>
    </lineage>
</organism>
<dbReference type="InterPro" id="IPR017972">
    <property type="entry name" value="Cyt_P450_CS"/>
</dbReference>
<dbReference type="PANTHER" id="PTHR46206:SF1">
    <property type="entry name" value="P450, PUTATIVE (EUROFUNG)-RELATED"/>
    <property type="match status" value="1"/>
</dbReference>
<accession>A0A1W2TQB6</accession>
<dbReference type="CDD" id="cd11041">
    <property type="entry name" value="CYP503A1-like"/>
    <property type="match status" value="1"/>
</dbReference>
<gene>
    <name evidence="11" type="ORF">SAMD00023353_4800460</name>
</gene>
<dbReference type="InterPro" id="IPR036396">
    <property type="entry name" value="Cyt_P450_sf"/>
</dbReference>
<name>A0A1W2TQB6_ROSNE</name>
<proteinExistence type="inferred from homology"/>
<keyword evidence="4 8" id="KW-0479">Metal-binding</keyword>
<comment type="similarity">
    <text evidence="2 9">Belongs to the cytochrome P450 family.</text>
</comment>
<evidence type="ECO:0000256" key="5">
    <source>
        <dbReference type="ARBA" id="ARBA00023002"/>
    </source>
</evidence>
<feature type="region of interest" description="Disordered" evidence="10">
    <location>
        <begin position="444"/>
        <end position="465"/>
    </location>
</feature>
<dbReference type="GO" id="GO:0016705">
    <property type="term" value="F:oxidoreductase activity, acting on paired donors, with incorporation or reduction of molecular oxygen"/>
    <property type="evidence" value="ECO:0007669"/>
    <property type="project" value="InterPro"/>
</dbReference>
<feature type="compositionally biased region" description="Low complexity" evidence="10">
    <location>
        <begin position="500"/>
        <end position="513"/>
    </location>
</feature>
<sequence length="602" mass="65029">MTALLWAILIATPRILGAAVVAALVITCLNLIRRLFSSASLPSNLPWVGVGERNNALGRAKANLSSFFHLQDLLDEGYVKYSKNGQAYVLPYFINGPQVVLPPSQLPWLLAQPDDVLSQEHVNRQFLQAEYAFFDANRVPDPVHPDVIHHQLTKRLGGFADAIADEARASLEDYWGGGGDEEDEGGDWHDVRVYDTILRVIARMSVRVFMGLPLCRDEAFLSICRNFIRRVALNAAIISLFPDFLKPIVGPIVTVFDYILYRRCRRILMPMIHERLAARLQSPAEKHASEDPIPPPDDFIQWAIDHALAKNPRDPAELDPRVLAARFSVLAFAAIQSSAITLTNALFDLASSPRAGETLAALRSEVISASHSSSSSTSSPIYPSTSPSASASVVVVDDGGAGGGGRWWSRAGLARLHRVDSALRESLRLGGFVERGVAKMVVGTTHDNDDDGGGGGGGVILPDGTRLPRGARVGVSAHCVHRDDANYAGDARRYDALRFAPSPSSSSSSPSSAGEGGAGGKRAGGGPQGLVNTSETFLGFSHGSHACPGRFFAANQLKIALGHIVLLYDVEPVAERPANRWFFGHIAPPLTETLRVRRRRRG</sequence>
<dbReference type="SUPFAM" id="SSF48264">
    <property type="entry name" value="Cytochrome P450"/>
    <property type="match status" value="1"/>
</dbReference>
<dbReference type="EMBL" id="DF977493">
    <property type="protein sequence ID" value="GAP90638.2"/>
    <property type="molecule type" value="Genomic_DNA"/>
</dbReference>
<feature type="binding site" description="axial binding residue" evidence="8">
    <location>
        <position position="547"/>
    </location>
    <ligand>
        <name>heme</name>
        <dbReference type="ChEBI" id="CHEBI:30413"/>
    </ligand>
    <ligandPart>
        <name>Fe</name>
        <dbReference type="ChEBI" id="CHEBI:18248"/>
    </ligandPart>
</feature>
<dbReference type="GO" id="GO:0005506">
    <property type="term" value="F:iron ion binding"/>
    <property type="evidence" value="ECO:0007669"/>
    <property type="project" value="InterPro"/>
</dbReference>
<dbReference type="STRING" id="77044.A0A1W2TQB6"/>
<evidence type="ECO:0000256" key="9">
    <source>
        <dbReference type="RuleBase" id="RU000461"/>
    </source>
</evidence>
<reference evidence="11" key="1">
    <citation type="submission" date="2016-03" db="EMBL/GenBank/DDBJ databases">
        <title>Draft genome sequence of Rosellinia necatrix.</title>
        <authorList>
            <person name="Kanematsu S."/>
        </authorList>
    </citation>
    <scope>NUCLEOTIDE SEQUENCE [LARGE SCALE GENOMIC DNA]</scope>
    <source>
        <strain evidence="11">W97</strain>
    </source>
</reference>
<dbReference type="PRINTS" id="PR00465">
    <property type="entry name" value="EP450IV"/>
</dbReference>
<evidence type="ECO:0000313" key="12">
    <source>
        <dbReference type="Proteomes" id="UP000054516"/>
    </source>
</evidence>
<evidence type="ECO:0000256" key="10">
    <source>
        <dbReference type="SAM" id="MobiDB-lite"/>
    </source>
</evidence>
<feature type="compositionally biased region" description="Gly residues" evidence="10">
    <location>
        <begin position="514"/>
        <end position="528"/>
    </location>
</feature>
<keyword evidence="6 8" id="KW-0408">Iron</keyword>
<evidence type="ECO:0000256" key="6">
    <source>
        <dbReference type="ARBA" id="ARBA00023004"/>
    </source>
</evidence>